<keyword evidence="3" id="KW-0963">Cytoplasm</keyword>
<dbReference type="InterPro" id="IPR009000">
    <property type="entry name" value="Transl_B-barrel_sf"/>
</dbReference>
<dbReference type="Pfam" id="PF22594">
    <property type="entry name" value="GTP-eEF1A_C"/>
    <property type="match status" value="1"/>
</dbReference>
<organism evidence="12 13">
    <name type="scientific">Cloeon dipterum</name>
    <dbReference type="NCBI Taxonomy" id="197152"/>
    <lineage>
        <taxon>Eukaryota</taxon>
        <taxon>Metazoa</taxon>
        <taxon>Ecdysozoa</taxon>
        <taxon>Arthropoda</taxon>
        <taxon>Hexapoda</taxon>
        <taxon>Insecta</taxon>
        <taxon>Pterygota</taxon>
        <taxon>Palaeoptera</taxon>
        <taxon>Ephemeroptera</taxon>
        <taxon>Pisciforma</taxon>
        <taxon>Baetidae</taxon>
        <taxon>Cloeon</taxon>
    </lineage>
</organism>
<comment type="catalytic activity">
    <reaction evidence="10">
        <text>GTP + H2O = GDP + phosphate + H(+)</text>
        <dbReference type="Rhea" id="RHEA:19669"/>
        <dbReference type="ChEBI" id="CHEBI:15377"/>
        <dbReference type="ChEBI" id="CHEBI:15378"/>
        <dbReference type="ChEBI" id="CHEBI:37565"/>
        <dbReference type="ChEBI" id="CHEBI:43474"/>
        <dbReference type="ChEBI" id="CHEBI:58189"/>
    </reaction>
    <physiologicalReaction direction="left-to-right" evidence="10">
        <dbReference type="Rhea" id="RHEA:19670"/>
    </physiologicalReaction>
</comment>
<dbReference type="InterPro" id="IPR037189">
    <property type="entry name" value="HBS1-like_N_sf"/>
</dbReference>
<keyword evidence="4" id="KW-0597">Phosphoprotein</keyword>
<dbReference type="PROSITE" id="PS51722">
    <property type="entry name" value="G_TR_2"/>
    <property type="match status" value="1"/>
</dbReference>
<evidence type="ECO:0000256" key="6">
    <source>
        <dbReference type="ARBA" id="ARBA00022801"/>
    </source>
</evidence>
<keyword evidence="5" id="KW-0547">Nucleotide-binding</keyword>
<dbReference type="SUPFAM" id="SSF50465">
    <property type="entry name" value="EF-Tu/eEF-1alpha/eIF2-gamma C-terminal domain"/>
    <property type="match status" value="1"/>
</dbReference>
<dbReference type="FunFam" id="2.40.30.10:FF:000020">
    <property type="entry name" value="Translation elongation factor EF-1"/>
    <property type="match status" value="1"/>
</dbReference>
<evidence type="ECO:0000256" key="4">
    <source>
        <dbReference type="ARBA" id="ARBA00022553"/>
    </source>
</evidence>
<dbReference type="Proteomes" id="UP000494165">
    <property type="component" value="Unassembled WGS sequence"/>
</dbReference>
<keyword evidence="7" id="KW-0810">Translation regulation</keyword>
<keyword evidence="9" id="KW-0342">GTP-binding</keyword>
<keyword evidence="13" id="KW-1185">Reference proteome</keyword>
<comment type="subcellular location">
    <subcellularLocation>
        <location evidence="1">Cytoplasm</location>
    </subcellularLocation>
</comment>
<dbReference type="OrthoDB" id="342024at2759"/>
<evidence type="ECO:0000313" key="13">
    <source>
        <dbReference type="Proteomes" id="UP000494165"/>
    </source>
</evidence>
<dbReference type="InterPro" id="IPR015033">
    <property type="entry name" value="HBS1-like_N"/>
</dbReference>
<dbReference type="FunFam" id="2.40.30.10:FF:000035">
    <property type="entry name" value="HBS1-like translational GTPase"/>
    <property type="match status" value="1"/>
</dbReference>
<dbReference type="Pfam" id="PF00009">
    <property type="entry name" value="GTP_EFTU"/>
    <property type="match status" value="1"/>
</dbReference>
<evidence type="ECO:0000256" key="2">
    <source>
        <dbReference type="ARBA" id="ARBA00007249"/>
    </source>
</evidence>
<name>A0A8S1D7L4_9INSE</name>
<evidence type="ECO:0000313" key="12">
    <source>
        <dbReference type="EMBL" id="CAB3376458.1"/>
    </source>
</evidence>
<dbReference type="Pfam" id="PF08938">
    <property type="entry name" value="HBS1_N"/>
    <property type="match status" value="1"/>
</dbReference>
<dbReference type="SUPFAM" id="SSF50447">
    <property type="entry name" value="Translation proteins"/>
    <property type="match status" value="1"/>
</dbReference>
<dbReference type="GO" id="GO:0006412">
    <property type="term" value="P:translation"/>
    <property type="evidence" value="ECO:0007669"/>
    <property type="project" value="UniProtKB-KW"/>
</dbReference>
<dbReference type="PANTHER" id="PTHR23115">
    <property type="entry name" value="TRANSLATION FACTOR"/>
    <property type="match status" value="1"/>
</dbReference>
<dbReference type="AlphaFoldDB" id="A0A8S1D7L4"/>
<dbReference type="InterPro" id="IPR027417">
    <property type="entry name" value="P-loop_NTPase"/>
</dbReference>
<evidence type="ECO:0000259" key="11">
    <source>
        <dbReference type="PROSITE" id="PS51722"/>
    </source>
</evidence>
<evidence type="ECO:0000256" key="3">
    <source>
        <dbReference type="ARBA" id="ARBA00022490"/>
    </source>
</evidence>
<dbReference type="Gene3D" id="1.10.8.10">
    <property type="entry name" value="DNA helicase RuvA subunit, C-terminal domain"/>
    <property type="match status" value="1"/>
</dbReference>
<keyword evidence="8" id="KW-0648">Protein biosynthesis</keyword>
<dbReference type="SUPFAM" id="SSF52540">
    <property type="entry name" value="P-loop containing nucleoside triphosphate hydrolases"/>
    <property type="match status" value="1"/>
</dbReference>
<proteinExistence type="inferred from homology"/>
<dbReference type="InterPro" id="IPR004161">
    <property type="entry name" value="EFTu-like_2"/>
</dbReference>
<evidence type="ECO:0000256" key="5">
    <source>
        <dbReference type="ARBA" id="ARBA00022741"/>
    </source>
</evidence>
<evidence type="ECO:0000256" key="1">
    <source>
        <dbReference type="ARBA" id="ARBA00004496"/>
    </source>
</evidence>
<dbReference type="InterPro" id="IPR050100">
    <property type="entry name" value="TRAFAC_GTPase_members"/>
</dbReference>
<comment type="caution">
    <text evidence="12">The sequence shown here is derived from an EMBL/GenBank/DDBJ whole genome shotgun (WGS) entry which is preliminary data.</text>
</comment>
<evidence type="ECO:0000256" key="7">
    <source>
        <dbReference type="ARBA" id="ARBA00022845"/>
    </source>
</evidence>
<dbReference type="GO" id="GO:0006417">
    <property type="term" value="P:regulation of translation"/>
    <property type="evidence" value="ECO:0007669"/>
    <property type="project" value="UniProtKB-KW"/>
</dbReference>
<feature type="domain" description="Tr-type G" evidence="11">
    <location>
        <begin position="298"/>
        <end position="457"/>
    </location>
</feature>
<dbReference type="InterPro" id="IPR000795">
    <property type="entry name" value="T_Tr_GTP-bd_dom"/>
</dbReference>
<dbReference type="InterPro" id="IPR054696">
    <property type="entry name" value="GTP-eEF1A_C"/>
</dbReference>
<sequence length="659" mass="72885">MPFEISLPITVTRFARRNRKIKRTQNYKMSRHRDVRSINYTDECEGLDDVYGHSLEDDYSVSPSVEQFMFDRTKQSDISAYISKGKDGIAEEDENTEELSVSSHVRPQLNDIDEARLQSCLDEIRNVIGDSTPERVLIDTIVKNGFDIHRSLDAILNSSAIKTPIKGASDEQREKVVGVSKQETMIVTLRTPEPAKVSKAKTLSVTKGFDITPKSGQKISGLKAEPMDISPRSQSPSVESAPEKLKIDVEKEAALIKNKELRGEAAVARYNEERSGTKPLLHMVNQRTMHKYEQESKKIGKQSFMYAWILDETGEERTRGITMDIGQSRFETASKSILILDAPGHKDFIPNMISGATQADAAVLVVDAGRGEFESGFESGGQTREHALLVRSLGVSQLVVVVNKLDTAGYRDADVCFVPCSGLSGENLTKSPTEDALLKWYHGPCLVEAIDKFKIPERPISKPFRLSVNDIFKGTGTGFCVSGRVEGGSIQSGDKVLVQPQGETAVVKSITLEEMPYQVAFAGDQVTLTLSGLDMQNISLGYILCDPMYPVPVTTRIEARIVLFNLQVPITQGFPVFFHSQSLVEQAVITKLISQLHRGSGEVTKRHPRCLPKNTSAVVEVTLNRPVSLELYKDVKELGRFMLRSSGVTIAAGLVNKIY</sequence>
<dbReference type="Pfam" id="PF03144">
    <property type="entry name" value="GTP_EFTU_D2"/>
    <property type="match status" value="1"/>
</dbReference>
<dbReference type="CDD" id="cd04093">
    <property type="entry name" value="HBS1_C_III"/>
    <property type="match status" value="1"/>
</dbReference>
<dbReference type="GO" id="GO:0003924">
    <property type="term" value="F:GTPase activity"/>
    <property type="evidence" value="ECO:0007669"/>
    <property type="project" value="InterPro"/>
</dbReference>
<evidence type="ECO:0000256" key="9">
    <source>
        <dbReference type="ARBA" id="ARBA00023134"/>
    </source>
</evidence>
<accession>A0A8S1D7L4</accession>
<dbReference type="Gene3D" id="3.40.50.300">
    <property type="entry name" value="P-loop containing nucleotide triphosphate hydrolases"/>
    <property type="match status" value="1"/>
</dbReference>
<dbReference type="GO" id="GO:0005525">
    <property type="term" value="F:GTP binding"/>
    <property type="evidence" value="ECO:0007669"/>
    <property type="project" value="UniProtKB-KW"/>
</dbReference>
<gene>
    <name evidence="12" type="ORF">CLODIP_2_CD04044</name>
</gene>
<evidence type="ECO:0000256" key="10">
    <source>
        <dbReference type="ARBA" id="ARBA00049117"/>
    </source>
</evidence>
<keyword evidence="6" id="KW-0378">Hydrolase</keyword>
<protein>
    <recommendedName>
        <fullName evidence="11">Tr-type G domain-containing protein</fullName>
    </recommendedName>
</protein>
<reference evidence="12 13" key="1">
    <citation type="submission" date="2020-04" db="EMBL/GenBank/DDBJ databases">
        <authorList>
            <person name="Alioto T."/>
            <person name="Alioto T."/>
            <person name="Gomez Garrido J."/>
        </authorList>
    </citation>
    <scope>NUCLEOTIDE SEQUENCE [LARGE SCALE GENOMIC DNA]</scope>
</reference>
<dbReference type="PRINTS" id="PR00315">
    <property type="entry name" value="ELONGATNFCT"/>
</dbReference>
<dbReference type="InterPro" id="IPR009001">
    <property type="entry name" value="Transl_elong_EF1A/Init_IF2_C"/>
</dbReference>
<dbReference type="SUPFAM" id="SSF109732">
    <property type="entry name" value="HBS1-like domain"/>
    <property type="match status" value="1"/>
</dbReference>
<dbReference type="GO" id="GO:0005737">
    <property type="term" value="C:cytoplasm"/>
    <property type="evidence" value="ECO:0007669"/>
    <property type="project" value="UniProtKB-SubCell"/>
</dbReference>
<comment type="similarity">
    <text evidence="2">Belongs to the TRAFAC class translation factor GTPase superfamily. Classic translation factor GTPase family. EF-Tu/EF-1A subfamily.</text>
</comment>
<dbReference type="CDD" id="cd16267">
    <property type="entry name" value="HBS1-like_II"/>
    <property type="match status" value="1"/>
</dbReference>
<dbReference type="Gene3D" id="2.40.30.10">
    <property type="entry name" value="Translation factors"/>
    <property type="match status" value="2"/>
</dbReference>
<evidence type="ECO:0000256" key="8">
    <source>
        <dbReference type="ARBA" id="ARBA00022917"/>
    </source>
</evidence>
<dbReference type="EMBL" id="CADEPI010000128">
    <property type="protein sequence ID" value="CAB3376458.1"/>
    <property type="molecule type" value="Genomic_DNA"/>
</dbReference>